<comment type="caution">
    <text evidence="1">The sequence shown here is derived from an EMBL/GenBank/DDBJ whole genome shotgun (WGS) entry which is preliminary data.</text>
</comment>
<reference evidence="1" key="1">
    <citation type="journal article" date="2014" name="Front. Microbiol.">
        <title>High frequency of phylogenetically diverse reductive dehalogenase-homologous genes in deep subseafloor sedimentary metagenomes.</title>
        <authorList>
            <person name="Kawai M."/>
            <person name="Futagami T."/>
            <person name="Toyoda A."/>
            <person name="Takaki Y."/>
            <person name="Nishi S."/>
            <person name="Hori S."/>
            <person name="Arai W."/>
            <person name="Tsubouchi T."/>
            <person name="Morono Y."/>
            <person name="Uchiyama I."/>
            <person name="Ito T."/>
            <person name="Fujiyama A."/>
            <person name="Inagaki F."/>
            <person name="Takami H."/>
        </authorList>
    </citation>
    <scope>NUCLEOTIDE SEQUENCE</scope>
    <source>
        <strain evidence="1">Expedition CK06-06</strain>
    </source>
</reference>
<organism evidence="1">
    <name type="scientific">marine sediment metagenome</name>
    <dbReference type="NCBI Taxonomy" id="412755"/>
    <lineage>
        <taxon>unclassified sequences</taxon>
        <taxon>metagenomes</taxon>
        <taxon>ecological metagenomes</taxon>
    </lineage>
</organism>
<feature type="non-terminal residue" evidence="1">
    <location>
        <position position="76"/>
    </location>
</feature>
<name>X1KXK7_9ZZZZ</name>
<proteinExistence type="predicted"/>
<protein>
    <submittedName>
        <fullName evidence="1">Uncharacterized protein</fullName>
    </submittedName>
</protein>
<accession>X1KXK7</accession>
<dbReference type="EMBL" id="BARV01009066">
    <property type="protein sequence ID" value="GAI11812.1"/>
    <property type="molecule type" value="Genomic_DNA"/>
</dbReference>
<gene>
    <name evidence="1" type="ORF">S06H3_18014</name>
</gene>
<evidence type="ECO:0000313" key="1">
    <source>
        <dbReference type="EMBL" id="GAI11812.1"/>
    </source>
</evidence>
<dbReference type="AlphaFoldDB" id="X1KXK7"/>
<sequence>MRGKLPKLSIAIIKANTRYFCEQGFEPRETLSQVKGWLEGADDLEIQAKVIKWMESDIKWTQEIWAEVAHYYWYLW</sequence>